<keyword evidence="1 2" id="KW-0413">Isomerase</keyword>
<feature type="active site" description="Proton donor/acceptor" evidence="3">
    <location>
        <position position="135"/>
    </location>
</feature>
<gene>
    <name evidence="5" type="ORF">ENQ20_15170</name>
</gene>
<reference evidence="5" key="1">
    <citation type="journal article" date="2020" name="mSystems">
        <title>Genome- and Community-Level Interaction Insights into Carbon Utilization and Element Cycling Functions of Hydrothermarchaeota in Hydrothermal Sediment.</title>
        <authorList>
            <person name="Zhou Z."/>
            <person name="Liu Y."/>
            <person name="Xu W."/>
            <person name="Pan J."/>
            <person name="Luo Z.H."/>
            <person name="Li M."/>
        </authorList>
    </citation>
    <scope>NUCLEOTIDE SEQUENCE [LARGE SCALE GENOMIC DNA]</scope>
    <source>
        <strain evidence="5">SpSt-289</strain>
    </source>
</reference>
<proteinExistence type="inferred from homology"/>
<evidence type="ECO:0000313" key="5">
    <source>
        <dbReference type="EMBL" id="HDX32808.1"/>
    </source>
</evidence>
<dbReference type="PANTHER" id="PTHR43489:SF3">
    <property type="entry name" value="XYLOSE ISOMERASE DOMAIN PROTEIN TIM BARREL"/>
    <property type="match status" value="1"/>
</dbReference>
<comment type="caution">
    <text evidence="5">The sequence shown here is derived from an EMBL/GenBank/DDBJ whole genome shotgun (WGS) entry which is preliminary data.</text>
</comment>
<organism evidence="5">
    <name type="scientific">Caldilinea aerophila</name>
    <dbReference type="NCBI Taxonomy" id="133453"/>
    <lineage>
        <taxon>Bacteria</taxon>
        <taxon>Bacillati</taxon>
        <taxon>Chloroflexota</taxon>
        <taxon>Caldilineae</taxon>
        <taxon>Caldilineales</taxon>
        <taxon>Caldilineaceae</taxon>
        <taxon>Caldilinea</taxon>
    </lineage>
</organism>
<evidence type="ECO:0000256" key="3">
    <source>
        <dbReference type="PIRSR" id="PIRSR006241-50"/>
    </source>
</evidence>
<evidence type="ECO:0000256" key="2">
    <source>
        <dbReference type="PIRNR" id="PIRNR006241"/>
    </source>
</evidence>
<dbReference type="Gene3D" id="3.20.20.150">
    <property type="entry name" value="Divalent-metal-dependent TIM barrel enzymes"/>
    <property type="match status" value="1"/>
</dbReference>
<evidence type="ECO:0000256" key="1">
    <source>
        <dbReference type="ARBA" id="ARBA00023235"/>
    </source>
</evidence>
<dbReference type="Pfam" id="PF01261">
    <property type="entry name" value="AP_endonuc_2"/>
    <property type="match status" value="1"/>
</dbReference>
<dbReference type="AlphaFoldDB" id="A0A7C1JY18"/>
<evidence type="ECO:0000259" key="4">
    <source>
        <dbReference type="Pfam" id="PF01261"/>
    </source>
</evidence>
<dbReference type="SUPFAM" id="SSF51658">
    <property type="entry name" value="Xylose isomerase-like"/>
    <property type="match status" value="1"/>
</dbReference>
<name>A0A7C1JY18_9CHLR</name>
<dbReference type="InterPro" id="IPR013022">
    <property type="entry name" value="Xyl_isomerase-like_TIM-brl"/>
</dbReference>
<dbReference type="InterPro" id="IPR036237">
    <property type="entry name" value="Xyl_isomerase-like_sf"/>
</dbReference>
<accession>A0A7C1JY18</accession>
<comment type="similarity">
    <text evidence="2">Belongs to the hyi family.</text>
</comment>
<sequence>MPTYRQSISWWCFVPEHLSPEQLVRAAVEIGYEAVELLPEAYWPLAQQYGLAIASVNGHASIAEGLNRRTNHPRILRELETNIAKAEQWRIANLICFSGNRSGLEDDASGIEATAEGLAQVARRAEDAGVTLVLEVLNSKVDHPDYQADHTAWAVEVCRQVNSPAVKVLYDIYHMQIMEGDIIRTIETHHRWFGHYHTAGNPGRGELDERQELNYPAIFQAIAATGYTGYIGHEFIPRNDPIAGLRAAFEMARALH</sequence>
<dbReference type="EMBL" id="DSMG01000159">
    <property type="protein sequence ID" value="HDX32808.1"/>
    <property type="molecule type" value="Genomic_DNA"/>
</dbReference>
<feature type="domain" description="Xylose isomerase-like TIM barrel" evidence="4">
    <location>
        <begin position="24"/>
        <end position="254"/>
    </location>
</feature>
<dbReference type="InterPro" id="IPR026040">
    <property type="entry name" value="HyI-like"/>
</dbReference>
<dbReference type="InterPro" id="IPR050417">
    <property type="entry name" value="Sugar_Epim/Isomerase"/>
</dbReference>
<dbReference type="PIRSF" id="PIRSF006241">
    <property type="entry name" value="HyI"/>
    <property type="match status" value="1"/>
</dbReference>
<feature type="active site" description="Proton donor/acceptor" evidence="3">
    <location>
        <position position="234"/>
    </location>
</feature>
<protein>
    <submittedName>
        <fullName evidence="5">Xylose isomerase</fullName>
    </submittedName>
</protein>
<dbReference type="GO" id="GO:0016853">
    <property type="term" value="F:isomerase activity"/>
    <property type="evidence" value="ECO:0007669"/>
    <property type="project" value="UniProtKB-KW"/>
</dbReference>
<dbReference type="PANTHER" id="PTHR43489">
    <property type="entry name" value="ISOMERASE"/>
    <property type="match status" value="1"/>
</dbReference>